<dbReference type="EMBL" id="KZ155783">
    <property type="protein sequence ID" value="OUS46473.1"/>
    <property type="molecule type" value="Genomic_DNA"/>
</dbReference>
<proteinExistence type="predicted"/>
<sequence>MWARVSRSTSIGARKRERAVRNGGRRRRDGSGRAGRIVVAATVAFLVGVRALKDGEKCFADFQCDSGVCATAAEVSPPPSPPPSPSPPAPLSPPPNPPNPPAWTKPSAPISPQSPTAPSP</sequence>
<dbReference type="Proteomes" id="UP000195557">
    <property type="component" value="Unassembled WGS sequence"/>
</dbReference>
<gene>
    <name evidence="2" type="ORF">BE221DRAFT_168015</name>
</gene>
<reference evidence="2" key="1">
    <citation type="submission" date="2017-04" db="EMBL/GenBank/DDBJ databases">
        <title>Population genomics of picophytoplankton unveils novel chromosome hypervariability.</title>
        <authorList>
            <consortium name="DOE Joint Genome Institute"/>
            <person name="Blanc-Mathieu R."/>
            <person name="Krasovec M."/>
            <person name="Hebrard M."/>
            <person name="Yau S."/>
            <person name="Desgranges E."/>
            <person name="Martin J."/>
            <person name="Schackwitz W."/>
            <person name="Kuo A."/>
            <person name="Salin G."/>
            <person name="Donnadieu C."/>
            <person name="Desdevises Y."/>
            <person name="Sanchez-Ferandin S."/>
            <person name="Moreau H."/>
            <person name="Rivals E."/>
            <person name="Grigoriev I.V."/>
            <person name="Grimsley N."/>
            <person name="Eyre-Walker A."/>
            <person name="Piganeau G."/>
        </authorList>
    </citation>
    <scope>NUCLEOTIDE SEQUENCE [LARGE SCALE GENOMIC DNA]</scope>
    <source>
        <strain evidence="2">RCC 1115</strain>
    </source>
</reference>
<accession>A0A1Y5IEI9</accession>
<feature type="non-terminal residue" evidence="2">
    <location>
        <position position="120"/>
    </location>
</feature>
<evidence type="ECO:0000313" key="2">
    <source>
        <dbReference type="EMBL" id="OUS46473.1"/>
    </source>
</evidence>
<protein>
    <submittedName>
        <fullName evidence="2">Uncharacterized protein</fullName>
    </submittedName>
</protein>
<evidence type="ECO:0000256" key="1">
    <source>
        <dbReference type="SAM" id="MobiDB-lite"/>
    </source>
</evidence>
<feature type="region of interest" description="Disordered" evidence="1">
    <location>
        <begin position="71"/>
        <end position="120"/>
    </location>
</feature>
<feature type="compositionally biased region" description="Basic residues" evidence="1">
    <location>
        <begin position="13"/>
        <end position="28"/>
    </location>
</feature>
<feature type="compositionally biased region" description="Polar residues" evidence="1">
    <location>
        <begin position="1"/>
        <end position="11"/>
    </location>
</feature>
<feature type="compositionally biased region" description="Pro residues" evidence="1">
    <location>
        <begin position="76"/>
        <end position="103"/>
    </location>
</feature>
<feature type="region of interest" description="Disordered" evidence="1">
    <location>
        <begin position="1"/>
        <end position="35"/>
    </location>
</feature>
<dbReference type="AlphaFoldDB" id="A0A1Y5IEI9"/>
<name>A0A1Y5IEI9_OSTTA</name>
<organism evidence="2">
    <name type="scientific">Ostreococcus tauri</name>
    <name type="common">Marine green alga</name>
    <dbReference type="NCBI Taxonomy" id="70448"/>
    <lineage>
        <taxon>Eukaryota</taxon>
        <taxon>Viridiplantae</taxon>
        <taxon>Chlorophyta</taxon>
        <taxon>Mamiellophyceae</taxon>
        <taxon>Mamiellales</taxon>
        <taxon>Bathycoccaceae</taxon>
        <taxon>Ostreococcus</taxon>
    </lineage>
</organism>